<dbReference type="RefSeq" id="WP_166031050.1">
    <property type="nucleotide sequence ID" value="NZ_CP048877.1"/>
</dbReference>
<dbReference type="GO" id="GO:0046872">
    <property type="term" value="F:metal ion binding"/>
    <property type="evidence" value="ECO:0007669"/>
    <property type="project" value="UniProtKB-KW"/>
</dbReference>
<dbReference type="InterPro" id="IPR000587">
    <property type="entry name" value="Creatinase_N"/>
</dbReference>
<evidence type="ECO:0000256" key="5">
    <source>
        <dbReference type="RuleBase" id="RU000590"/>
    </source>
</evidence>
<dbReference type="GO" id="GO:0008237">
    <property type="term" value="F:metallopeptidase activity"/>
    <property type="evidence" value="ECO:0007669"/>
    <property type="project" value="UniProtKB-KW"/>
</dbReference>
<accession>A0A6G7PTB1</accession>
<keyword evidence="4" id="KW-0482">Metalloprotease</keyword>
<dbReference type="Gene3D" id="3.90.230.10">
    <property type="entry name" value="Creatinase/methionine aminopeptidase superfamily"/>
    <property type="match status" value="1"/>
</dbReference>
<dbReference type="Proteomes" id="UP000502179">
    <property type="component" value="Chromosome"/>
</dbReference>
<protein>
    <submittedName>
        <fullName evidence="6">Aminopeptidase P family protein</fullName>
    </submittedName>
</protein>
<organism evidence="6 7">
    <name type="scientific">Thermosulfuriphilus ammonigenes</name>
    <dbReference type="NCBI Taxonomy" id="1936021"/>
    <lineage>
        <taxon>Bacteria</taxon>
        <taxon>Pseudomonadati</taxon>
        <taxon>Thermodesulfobacteriota</taxon>
        <taxon>Thermodesulfobacteria</taxon>
        <taxon>Thermodesulfobacteriales</taxon>
        <taxon>Thermodesulfobacteriaceae</taxon>
        <taxon>Thermosulfuriphilus</taxon>
    </lineage>
</organism>
<dbReference type="InterPro" id="IPR001131">
    <property type="entry name" value="Peptidase_M24B_aminopep-P_CS"/>
</dbReference>
<gene>
    <name evidence="6" type="ORF">G4V39_00445</name>
</gene>
<dbReference type="InterPro" id="IPR000994">
    <property type="entry name" value="Pept_M24"/>
</dbReference>
<dbReference type="PANTHER" id="PTHR46112">
    <property type="entry name" value="AMINOPEPTIDASE"/>
    <property type="match status" value="1"/>
</dbReference>
<sequence>MESALKKIRRWLKARRLDALLVRGPENRRYLSGFTPPDTSITESSGCLLISHQSAYLLTDGRFIEEAKEILPPFVSIIYKKGVVRELARLVKKEGLKALAYEEDFVSCALKKALEAGLTGVRLVGCQGIIERLREAKTEEEIEKINRALKIAEDILRDIGQALKPGVSEKEIAWKIIEASFQRAEGPSFPPIVAFGENAARPHAEPSSRRLTLKDPIIIDMGVKFSGYCSDITRSYCLQPDDKYRHIYYLVAEAQETAQKAIKAKVPARVIDAAAREVIKKAGLGRYFIHSLGHGVGLAIHEAPAISSRCRRKLKEGAVVTIEPGIYIPDWGGVRLENMVVVRREEGLLLNRLPLTYQPL</sequence>
<evidence type="ECO:0000313" key="7">
    <source>
        <dbReference type="Proteomes" id="UP000502179"/>
    </source>
</evidence>
<dbReference type="GO" id="GO:0004177">
    <property type="term" value="F:aminopeptidase activity"/>
    <property type="evidence" value="ECO:0007669"/>
    <property type="project" value="UniProtKB-KW"/>
</dbReference>
<dbReference type="InterPro" id="IPR029149">
    <property type="entry name" value="Creatin/AminoP/Spt16_N"/>
</dbReference>
<dbReference type="Gene3D" id="3.40.350.10">
    <property type="entry name" value="Creatinase/prolidase N-terminal domain"/>
    <property type="match status" value="1"/>
</dbReference>
<dbReference type="KEGG" id="tav:G4V39_00445"/>
<dbReference type="GO" id="GO:0006508">
    <property type="term" value="P:proteolysis"/>
    <property type="evidence" value="ECO:0007669"/>
    <property type="project" value="UniProtKB-KW"/>
</dbReference>
<dbReference type="CDD" id="cd01092">
    <property type="entry name" value="APP-like"/>
    <property type="match status" value="1"/>
</dbReference>
<evidence type="ECO:0000256" key="2">
    <source>
        <dbReference type="ARBA" id="ARBA00022723"/>
    </source>
</evidence>
<dbReference type="InterPro" id="IPR036005">
    <property type="entry name" value="Creatinase/aminopeptidase-like"/>
</dbReference>
<evidence type="ECO:0000256" key="3">
    <source>
        <dbReference type="ARBA" id="ARBA00022801"/>
    </source>
</evidence>
<reference evidence="6 7" key="1">
    <citation type="submission" date="2020-02" db="EMBL/GenBank/DDBJ databases">
        <title>Genome analysis of Thermosulfuriphilus ammonigenes ST65T, an anaerobic thermophilic chemolithoautotrophic bacterium isolated from a deep-sea hydrothermal vent.</title>
        <authorList>
            <person name="Slobodkina G."/>
            <person name="Allioux M."/>
            <person name="Merkel A."/>
            <person name="Alain K."/>
            <person name="Jebbar M."/>
            <person name="Slobodkin A."/>
        </authorList>
    </citation>
    <scope>NUCLEOTIDE SEQUENCE [LARGE SCALE GENOMIC DNA]</scope>
    <source>
        <strain evidence="6 7">ST65</strain>
    </source>
</reference>
<evidence type="ECO:0000313" key="6">
    <source>
        <dbReference type="EMBL" id="QIJ70827.1"/>
    </source>
</evidence>
<dbReference type="EMBL" id="CP048877">
    <property type="protein sequence ID" value="QIJ70827.1"/>
    <property type="molecule type" value="Genomic_DNA"/>
</dbReference>
<evidence type="ECO:0000256" key="4">
    <source>
        <dbReference type="ARBA" id="ARBA00023049"/>
    </source>
</evidence>
<dbReference type="Pfam" id="PF00557">
    <property type="entry name" value="Peptidase_M24"/>
    <property type="match status" value="1"/>
</dbReference>
<keyword evidence="2 5" id="KW-0479">Metal-binding</keyword>
<dbReference type="Pfam" id="PF01321">
    <property type="entry name" value="Creatinase_N"/>
    <property type="match status" value="1"/>
</dbReference>
<comment type="similarity">
    <text evidence="5">Belongs to the peptidase M24B family.</text>
</comment>
<dbReference type="PANTHER" id="PTHR46112:SF3">
    <property type="entry name" value="AMINOPEPTIDASE YPDF"/>
    <property type="match status" value="1"/>
</dbReference>
<keyword evidence="1" id="KW-0645">Protease</keyword>
<dbReference type="SUPFAM" id="SSF55920">
    <property type="entry name" value="Creatinase/aminopeptidase"/>
    <property type="match status" value="1"/>
</dbReference>
<dbReference type="SUPFAM" id="SSF53092">
    <property type="entry name" value="Creatinase/prolidase N-terminal domain"/>
    <property type="match status" value="1"/>
</dbReference>
<keyword evidence="7" id="KW-1185">Reference proteome</keyword>
<proteinExistence type="inferred from homology"/>
<dbReference type="PROSITE" id="PS00491">
    <property type="entry name" value="PROLINE_PEPTIDASE"/>
    <property type="match status" value="1"/>
</dbReference>
<evidence type="ECO:0000256" key="1">
    <source>
        <dbReference type="ARBA" id="ARBA00022670"/>
    </source>
</evidence>
<keyword evidence="6" id="KW-0031">Aminopeptidase</keyword>
<keyword evidence="3" id="KW-0378">Hydrolase</keyword>
<dbReference type="AlphaFoldDB" id="A0A6G7PTB1"/>
<name>A0A6G7PTB1_9BACT</name>
<dbReference type="InterPro" id="IPR050659">
    <property type="entry name" value="Peptidase_M24B"/>
</dbReference>